<name>A0A2U1PSN7_ARTAN</name>
<feature type="chain" id="PRO_5015686842" evidence="2">
    <location>
        <begin position="25"/>
        <end position="125"/>
    </location>
</feature>
<evidence type="ECO:0000256" key="2">
    <source>
        <dbReference type="SAM" id="SignalP"/>
    </source>
</evidence>
<protein>
    <submittedName>
        <fullName evidence="3">Uncharacterized protein</fullName>
    </submittedName>
</protein>
<keyword evidence="1" id="KW-1133">Transmembrane helix</keyword>
<keyword evidence="1" id="KW-0812">Transmembrane</keyword>
<keyword evidence="4" id="KW-1185">Reference proteome</keyword>
<dbReference type="Proteomes" id="UP000245207">
    <property type="component" value="Unassembled WGS sequence"/>
</dbReference>
<gene>
    <name evidence="3" type="ORF">CTI12_AA116420</name>
</gene>
<keyword evidence="2" id="KW-0732">Signal</keyword>
<evidence type="ECO:0000313" key="4">
    <source>
        <dbReference type="Proteomes" id="UP000245207"/>
    </source>
</evidence>
<proteinExistence type="predicted"/>
<feature type="transmembrane region" description="Helical" evidence="1">
    <location>
        <begin position="107"/>
        <end position="124"/>
    </location>
</feature>
<evidence type="ECO:0000313" key="3">
    <source>
        <dbReference type="EMBL" id="PWA88727.1"/>
    </source>
</evidence>
<comment type="caution">
    <text evidence="3">The sequence shown here is derived from an EMBL/GenBank/DDBJ whole genome shotgun (WGS) entry which is preliminary data.</text>
</comment>
<accession>A0A2U1PSN7</accession>
<feature type="signal peptide" evidence="2">
    <location>
        <begin position="1"/>
        <end position="24"/>
    </location>
</feature>
<dbReference type="EMBL" id="PKPP01000785">
    <property type="protein sequence ID" value="PWA88727.1"/>
    <property type="molecule type" value="Genomic_DNA"/>
</dbReference>
<organism evidence="3 4">
    <name type="scientific">Artemisia annua</name>
    <name type="common">Sweet wormwood</name>
    <dbReference type="NCBI Taxonomy" id="35608"/>
    <lineage>
        <taxon>Eukaryota</taxon>
        <taxon>Viridiplantae</taxon>
        <taxon>Streptophyta</taxon>
        <taxon>Embryophyta</taxon>
        <taxon>Tracheophyta</taxon>
        <taxon>Spermatophyta</taxon>
        <taxon>Magnoliopsida</taxon>
        <taxon>eudicotyledons</taxon>
        <taxon>Gunneridae</taxon>
        <taxon>Pentapetalae</taxon>
        <taxon>asterids</taxon>
        <taxon>campanulids</taxon>
        <taxon>Asterales</taxon>
        <taxon>Asteraceae</taxon>
        <taxon>Asteroideae</taxon>
        <taxon>Anthemideae</taxon>
        <taxon>Artemisiinae</taxon>
        <taxon>Artemisia</taxon>
    </lineage>
</organism>
<evidence type="ECO:0000256" key="1">
    <source>
        <dbReference type="SAM" id="Phobius"/>
    </source>
</evidence>
<reference evidence="3 4" key="1">
    <citation type="journal article" date="2018" name="Mol. Plant">
        <title>The genome of Artemisia annua provides insight into the evolution of Asteraceae family and artemisinin biosynthesis.</title>
        <authorList>
            <person name="Shen Q."/>
            <person name="Zhang L."/>
            <person name="Liao Z."/>
            <person name="Wang S."/>
            <person name="Yan T."/>
            <person name="Shi P."/>
            <person name="Liu M."/>
            <person name="Fu X."/>
            <person name="Pan Q."/>
            <person name="Wang Y."/>
            <person name="Lv Z."/>
            <person name="Lu X."/>
            <person name="Zhang F."/>
            <person name="Jiang W."/>
            <person name="Ma Y."/>
            <person name="Chen M."/>
            <person name="Hao X."/>
            <person name="Li L."/>
            <person name="Tang Y."/>
            <person name="Lv G."/>
            <person name="Zhou Y."/>
            <person name="Sun X."/>
            <person name="Brodelius P.E."/>
            <person name="Rose J.K.C."/>
            <person name="Tang K."/>
        </authorList>
    </citation>
    <scope>NUCLEOTIDE SEQUENCE [LARGE SCALE GENOMIC DNA]</scope>
    <source>
        <strain evidence="4">cv. Huhao1</strain>
        <tissue evidence="3">Leaf</tissue>
    </source>
</reference>
<keyword evidence="1" id="KW-0472">Membrane</keyword>
<sequence>MRISRMKMTMLILLSLCLIANVSASSNGDDYFVFDKAERAVGYKPVGGGIGASHGNSGIIRGTSGVGTSKTPSVGGGRFFLWSSMHHLLCITFIRSRLMGVATYTRLLYPFTLTFLGIFVTLSGL</sequence>
<dbReference type="AlphaFoldDB" id="A0A2U1PSN7"/>